<dbReference type="Proteomes" id="UP001271769">
    <property type="component" value="Unassembled WGS sequence"/>
</dbReference>
<keyword evidence="1 6" id="KW-0489">Methyltransferase</keyword>
<proteinExistence type="predicted"/>
<evidence type="ECO:0000256" key="3">
    <source>
        <dbReference type="ARBA" id="ARBA00022691"/>
    </source>
</evidence>
<dbReference type="PROSITE" id="PS51683">
    <property type="entry name" value="SAM_OMT_II"/>
    <property type="match status" value="1"/>
</dbReference>
<evidence type="ECO:0000313" key="6">
    <source>
        <dbReference type="EMBL" id="MDY0872162.1"/>
    </source>
</evidence>
<dbReference type="EMBL" id="JAXCLX010000001">
    <property type="protein sequence ID" value="MDY0872162.1"/>
    <property type="molecule type" value="Genomic_DNA"/>
</dbReference>
<sequence>MDKDVMMTKNLTPARLLDIGFGFAPAQTLLTATALGLFTKLGDQAMTAKELGDRLGLHPADRARSDFFDALVSLQILERQGNGAKALYRNTPESGLFLDKAKPSYVGGILEMSQARLFPFWADLKTALLTGRPQNEIKHNGKPLFEELYADPARLEQFMRAMAGISRGNFQSFVDQFDFAPYQTYCDVGGATGLLAGMVARAKPHLTVATYDLPVVAPIATRALDDQGLGGKVQVLAGDFLKEKLPRADVISMGMILHDWNMEGKMHLIRAAYDALPEGGAFVVIEHMIDNERRTNSFGLMISLNMLIEFGDAFDYTAAEFEGWCREVGFTRFQTIPLTPVASAAVAYK</sequence>
<keyword evidence="2" id="KW-0808">Transferase</keyword>
<dbReference type="InterPro" id="IPR036390">
    <property type="entry name" value="WH_DNA-bd_sf"/>
</dbReference>
<dbReference type="RefSeq" id="WP_320500579.1">
    <property type="nucleotide sequence ID" value="NZ_JAXCLX010000001.1"/>
</dbReference>
<accession>A0ABU5DXW2</accession>
<evidence type="ECO:0000256" key="1">
    <source>
        <dbReference type="ARBA" id="ARBA00022603"/>
    </source>
</evidence>
<protein>
    <submittedName>
        <fullName evidence="6">Methyltransferase</fullName>
    </submittedName>
</protein>
<name>A0ABU5DXW2_9PROT</name>
<dbReference type="Gene3D" id="3.40.50.150">
    <property type="entry name" value="Vaccinia Virus protein VP39"/>
    <property type="match status" value="1"/>
</dbReference>
<keyword evidence="7" id="KW-1185">Reference proteome</keyword>
<evidence type="ECO:0000313" key="7">
    <source>
        <dbReference type="Proteomes" id="UP001271769"/>
    </source>
</evidence>
<dbReference type="Gene3D" id="1.10.10.10">
    <property type="entry name" value="Winged helix-like DNA-binding domain superfamily/Winged helix DNA-binding domain"/>
    <property type="match status" value="1"/>
</dbReference>
<dbReference type="InterPro" id="IPR012967">
    <property type="entry name" value="COMT_dimerisation"/>
</dbReference>
<dbReference type="InterPro" id="IPR016461">
    <property type="entry name" value="COMT-like"/>
</dbReference>
<gene>
    <name evidence="6" type="ORF">SMD31_09515</name>
</gene>
<dbReference type="InterPro" id="IPR001077">
    <property type="entry name" value="COMT_C"/>
</dbReference>
<dbReference type="GO" id="GO:0032259">
    <property type="term" value="P:methylation"/>
    <property type="evidence" value="ECO:0007669"/>
    <property type="project" value="UniProtKB-KW"/>
</dbReference>
<evidence type="ECO:0000256" key="2">
    <source>
        <dbReference type="ARBA" id="ARBA00022679"/>
    </source>
</evidence>
<dbReference type="SUPFAM" id="SSF53335">
    <property type="entry name" value="S-adenosyl-L-methionine-dependent methyltransferases"/>
    <property type="match status" value="1"/>
</dbReference>
<dbReference type="PANTHER" id="PTHR11746">
    <property type="entry name" value="O-METHYLTRANSFERASE"/>
    <property type="match status" value="1"/>
</dbReference>
<feature type="domain" description="O-methyltransferase C-terminal" evidence="4">
    <location>
        <begin position="121"/>
        <end position="330"/>
    </location>
</feature>
<dbReference type="SUPFAM" id="SSF46785">
    <property type="entry name" value="Winged helix' DNA-binding domain"/>
    <property type="match status" value="1"/>
</dbReference>
<reference evidence="6 7" key="1">
    <citation type="journal article" date="2013" name="Antonie Van Leeuwenhoek">
        <title>Dongia rigui sp. nov., isolated from freshwater of a large wetland in Korea.</title>
        <authorList>
            <person name="Baik K.S."/>
            <person name="Hwang Y.M."/>
            <person name="Choi J.S."/>
            <person name="Kwon J."/>
            <person name="Seong C.N."/>
        </authorList>
    </citation>
    <scope>NUCLEOTIDE SEQUENCE [LARGE SCALE GENOMIC DNA]</scope>
    <source>
        <strain evidence="6 7">04SU4-P</strain>
    </source>
</reference>
<comment type="caution">
    <text evidence="6">The sequence shown here is derived from an EMBL/GenBank/DDBJ whole genome shotgun (WGS) entry which is preliminary data.</text>
</comment>
<keyword evidence="3" id="KW-0949">S-adenosyl-L-methionine</keyword>
<dbReference type="Pfam" id="PF08100">
    <property type="entry name" value="Dimerisation"/>
    <property type="match status" value="1"/>
</dbReference>
<dbReference type="GO" id="GO:0008168">
    <property type="term" value="F:methyltransferase activity"/>
    <property type="evidence" value="ECO:0007669"/>
    <property type="project" value="UniProtKB-KW"/>
</dbReference>
<dbReference type="Pfam" id="PF00891">
    <property type="entry name" value="Methyltransf_2"/>
    <property type="match status" value="1"/>
</dbReference>
<dbReference type="InterPro" id="IPR036388">
    <property type="entry name" value="WH-like_DNA-bd_sf"/>
</dbReference>
<evidence type="ECO:0000259" key="4">
    <source>
        <dbReference type="Pfam" id="PF00891"/>
    </source>
</evidence>
<evidence type="ECO:0000259" key="5">
    <source>
        <dbReference type="Pfam" id="PF08100"/>
    </source>
</evidence>
<feature type="domain" description="O-methyltransferase dimerisation" evidence="5">
    <location>
        <begin position="20"/>
        <end position="99"/>
    </location>
</feature>
<dbReference type="InterPro" id="IPR029063">
    <property type="entry name" value="SAM-dependent_MTases_sf"/>
</dbReference>
<organism evidence="6 7">
    <name type="scientific">Dongia rigui</name>
    <dbReference type="NCBI Taxonomy" id="940149"/>
    <lineage>
        <taxon>Bacteria</taxon>
        <taxon>Pseudomonadati</taxon>
        <taxon>Pseudomonadota</taxon>
        <taxon>Alphaproteobacteria</taxon>
        <taxon>Rhodospirillales</taxon>
        <taxon>Dongiaceae</taxon>
        <taxon>Dongia</taxon>
    </lineage>
</organism>
<dbReference type="PIRSF" id="PIRSF005739">
    <property type="entry name" value="O-mtase"/>
    <property type="match status" value="1"/>
</dbReference>